<evidence type="ECO:0000256" key="8">
    <source>
        <dbReference type="ARBA" id="ARBA00023326"/>
    </source>
</evidence>
<dbReference type="PROSITE" id="PS51760">
    <property type="entry name" value="GH10_2"/>
    <property type="match status" value="1"/>
</dbReference>
<keyword evidence="13" id="KW-1185">Reference proteome</keyword>
<dbReference type="PANTHER" id="PTHR31490">
    <property type="entry name" value="GLYCOSYL HYDROLASE"/>
    <property type="match status" value="1"/>
</dbReference>
<keyword evidence="4 10" id="KW-0732">Signal</keyword>
<dbReference type="PANTHER" id="PTHR31490:SF88">
    <property type="entry name" value="BETA-XYLANASE"/>
    <property type="match status" value="1"/>
</dbReference>
<feature type="signal peptide" evidence="10">
    <location>
        <begin position="1"/>
        <end position="30"/>
    </location>
</feature>
<evidence type="ECO:0000256" key="2">
    <source>
        <dbReference type="ARBA" id="ARBA00007495"/>
    </source>
</evidence>
<dbReference type="SUPFAM" id="SSF51445">
    <property type="entry name" value="(Trans)glycosidases"/>
    <property type="match status" value="1"/>
</dbReference>
<organism evidence="12 13">
    <name type="scientific">Granulicella arctica</name>
    <dbReference type="NCBI Taxonomy" id="940613"/>
    <lineage>
        <taxon>Bacteria</taxon>
        <taxon>Pseudomonadati</taxon>
        <taxon>Acidobacteriota</taxon>
        <taxon>Terriglobia</taxon>
        <taxon>Terriglobales</taxon>
        <taxon>Acidobacteriaceae</taxon>
        <taxon>Granulicella</taxon>
    </lineage>
</organism>
<accession>A0A7Y9PIA6</accession>
<evidence type="ECO:0000256" key="4">
    <source>
        <dbReference type="ARBA" id="ARBA00022729"/>
    </source>
</evidence>
<comment type="caution">
    <text evidence="12">The sequence shown here is derived from an EMBL/GenBank/DDBJ whole genome shotgun (WGS) entry which is preliminary data.</text>
</comment>
<proteinExistence type="inferred from homology"/>
<evidence type="ECO:0000256" key="6">
    <source>
        <dbReference type="ARBA" id="ARBA00023277"/>
    </source>
</evidence>
<feature type="domain" description="GH10" evidence="11">
    <location>
        <begin position="31"/>
        <end position="359"/>
    </location>
</feature>
<protein>
    <recommendedName>
        <fullName evidence="9">Beta-xylanase</fullName>
        <ecNumber evidence="9">3.2.1.8</ecNumber>
    </recommendedName>
</protein>
<sequence length="371" mass="40952">MNPTSRRRFITGTLRALACAPFAGSRLSFASETFVPLRQLAAAKGIQFGFALDPAKLSSDATYRDLVARQADIVVPENVLKWQTVHPEPERYDFAPADIIATFAQQHGQHMRGHTFCWHRSLPDWVPRTVTRDNAEAVLTAHITTVASRYRGRISSWDVVNEAIAPEDRQPGGLRNFLWYQMLGPHYLDIAFHAAHKADPDAVLCYNDYGLEGDSHYGESRRALVLAMLRGLKQRGVPVHGLGIQSHLHAGDTFGPGLSRFIQAIRDLGLSVYVTELDVDDSRLSGSTAERDGTVAETYKRYLDLILSTRSVSAILTWGVWDRPHLAGATNTSGPLAQRPLAFGPEGEIKPASWVVEHCLERAMPPAGPKA</sequence>
<comment type="catalytic activity">
    <reaction evidence="1 9">
        <text>Endohydrolysis of (1-&gt;4)-beta-D-xylosidic linkages in xylans.</text>
        <dbReference type="EC" id="3.2.1.8"/>
    </reaction>
</comment>
<evidence type="ECO:0000256" key="10">
    <source>
        <dbReference type="SAM" id="SignalP"/>
    </source>
</evidence>
<evidence type="ECO:0000256" key="1">
    <source>
        <dbReference type="ARBA" id="ARBA00000681"/>
    </source>
</evidence>
<keyword evidence="8 9" id="KW-0624">Polysaccharide degradation</keyword>
<feature type="chain" id="PRO_5030889425" description="Beta-xylanase" evidence="10">
    <location>
        <begin position="31"/>
        <end position="371"/>
    </location>
</feature>
<dbReference type="InterPro" id="IPR001000">
    <property type="entry name" value="GH10_dom"/>
</dbReference>
<dbReference type="SMART" id="SM00633">
    <property type="entry name" value="Glyco_10"/>
    <property type="match status" value="1"/>
</dbReference>
<keyword evidence="7 9" id="KW-0326">Glycosidase</keyword>
<dbReference type="RefSeq" id="WP_179491799.1">
    <property type="nucleotide sequence ID" value="NZ_JACCCW010000002.1"/>
</dbReference>
<comment type="similarity">
    <text evidence="2 9">Belongs to the glycosyl hydrolase 10 (cellulase F) family.</text>
</comment>
<dbReference type="EC" id="3.2.1.8" evidence="9"/>
<evidence type="ECO:0000313" key="13">
    <source>
        <dbReference type="Proteomes" id="UP000589520"/>
    </source>
</evidence>
<evidence type="ECO:0000256" key="5">
    <source>
        <dbReference type="ARBA" id="ARBA00022801"/>
    </source>
</evidence>
<dbReference type="PRINTS" id="PR00134">
    <property type="entry name" value="GLHYDRLASE10"/>
</dbReference>
<dbReference type="Gene3D" id="3.20.20.80">
    <property type="entry name" value="Glycosidases"/>
    <property type="match status" value="1"/>
</dbReference>
<dbReference type="Proteomes" id="UP000589520">
    <property type="component" value="Unassembled WGS sequence"/>
</dbReference>
<evidence type="ECO:0000256" key="7">
    <source>
        <dbReference type="ARBA" id="ARBA00023295"/>
    </source>
</evidence>
<keyword evidence="5 9" id="KW-0378">Hydrolase</keyword>
<gene>
    <name evidence="12" type="ORF">HDF17_002740</name>
</gene>
<reference evidence="12 13" key="1">
    <citation type="submission" date="2020-07" db="EMBL/GenBank/DDBJ databases">
        <title>Genomic Encyclopedia of Type Strains, Phase IV (KMG-V): Genome sequencing to study the core and pangenomes of soil and plant-associated prokaryotes.</title>
        <authorList>
            <person name="Whitman W."/>
        </authorList>
    </citation>
    <scope>NUCLEOTIDE SEQUENCE [LARGE SCALE GENOMIC DNA]</scope>
    <source>
        <strain evidence="12 13">X4EP2</strain>
    </source>
</reference>
<name>A0A7Y9PIA6_9BACT</name>
<keyword evidence="3 12" id="KW-0858">Xylan degradation</keyword>
<dbReference type="InterPro" id="IPR044846">
    <property type="entry name" value="GH10"/>
</dbReference>
<dbReference type="AlphaFoldDB" id="A0A7Y9PIA6"/>
<dbReference type="InterPro" id="IPR006311">
    <property type="entry name" value="TAT_signal"/>
</dbReference>
<dbReference type="EMBL" id="JACCCW010000002">
    <property type="protein sequence ID" value="NYF80420.1"/>
    <property type="molecule type" value="Genomic_DNA"/>
</dbReference>
<dbReference type="InterPro" id="IPR017853">
    <property type="entry name" value="GH"/>
</dbReference>
<evidence type="ECO:0000256" key="3">
    <source>
        <dbReference type="ARBA" id="ARBA00022651"/>
    </source>
</evidence>
<evidence type="ECO:0000259" key="11">
    <source>
        <dbReference type="PROSITE" id="PS51760"/>
    </source>
</evidence>
<dbReference type="GO" id="GO:0045493">
    <property type="term" value="P:xylan catabolic process"/>
    <property type="evidence" value="ECO:0007669"/>
    <property type="project" value="UniProtKB-KW"/>
</dbReference>
<dbReference type="Pfam" id="PF00331">
    <property type="entry name" value="Glyco_hydro_10"/>
    <property type="match status" value="1"/>
</dbReference>
<keyword evidence="6 9" id="KW-0119">Carbohydrate metabolism</keyword>
<dbReference type="GO" id="GO:0031176">
    <property type="term" value="F:endo-1,4-beta-xylanase activity"/>
    <property type="evidence" value="ECO:0007669"/>
    <property type="project" value="UniProtKB-EC"/>
</dbReference>
<dbReference type="PROSITE" id="PS51318">
    <property type="entry name" value="TAT"/>
    <property type="match status" value="1"/>
</dbReference>
<evidence type="ECO:0000313" key="12">
    <source>
        <dbReference type="EMBL" id="NYF80420.1"/>
    </source>
</evidence>
<evidence type="ECO:0000256" key="9">
    <source>
        <dbReference type="RuleBase" id="RU361174"/>
    </source>
</evidence>